<dbReference type="GO" id="GO:0008610">
    <property type="term" value="P:lipid biosynthetic process"/>
    <property type="evidence" value="ECO:0007669"/>
    <property type="project" value="TreeGrafter"/>
</dbReference>
<evidence type="ECO:0000259" key="2">
    <source>
        <dbReference type="Pfam" id="PF00975"/>
    </source>
</evidence>
<protein>
    <submittedName>
        <fullName evidence="3">Thioesterase</fullName>
    </submittedName>
</protein>
<dbReference type="Pfam" id="PF00975">
    <property type="entry name" value="Thioesterase"/>
    <property type="match status" value="1"/>
</dbReference>
<accession>A4PHM1</accession>
<dbReference type="InterPro" id="IPR012223">
    <property type="entry name" value="TEII"/>
</dbReference>
<gene>
    <name evidence="3" type="primary">virJ</name>
</gene>
<evidence type="ECO:0000256" key="1">
    <source>
        <dbReference type="ARBA" id="ARBA00007169"/>
    </source>
</evidence>
<name>A4PHM1_STRVG</name>
<dbReference type="SUPFAM" id="SSF53474">
    <property type="entry name" value="alpha/beta-Hydrolases"/>
    <property type="match status" value="1"/>
</dbReference>
<dbReference type="Gene3D" id="3.40.50.1820">
    <property type="entry name" value="alpha/beta hydrolase"/>
    <property type="match status" value="1"/>
</dbReference>
<dbReference type="PANTHER" id="PTHR11487">
    <property type="entry name" value="THIOESTERASE"/>
    <property type="match status" value="1"/>
</dbReference>
<dbReference type="PANTHER" id="PTHR11487:SF0">
    <property type="entry name" value="S-ACYL FATTY ACID SYNTHASE THIOESTERASE, MEDIUM CHAIN"/>
    <property type="match status" value="1"/>
</dbReference>
<dbReference type="InterPro" id="IPR029058">
    <property type="entry name" value="AB_hydrolase_fold"/>
</dbReference>
<reference evidence="3" key="1">
    <citation type="journal article" date="2007" name="Gene">
        <title>Characterization of biosynthetic gene cluster for the production of virginiamycin M, a streptogramin type A antibiotic, in Streptomyces virginiae.</title>
        <authorList>
            <person name="Pulsawat N."/>
            <person name="Kitani S."/>
            <person name="Nihira T."/>
        </authorList>
    </citation>
    <scope>NUCLEOTIDE SEQUENCE</scope>
</reference>
<dbReference type="RefSeq" id="WP_078909287.1">
    <property type="nucleotide sequence ID" value="NZ_CP107872.1"/>
</dbReference>
<dbReference type="InterPro" id="IPR001031">
    <property type="entry name" value="Thioesterase"/>
</dbReference>
<organism evidence="3">
    <name type="scientific">Streptomyces virginiae</name>
    <name type="common">Streptomyces cinnamonensis</name>
    <dbReference type="NCBI Taxonomy" id="1961"/>
    <lineage>
        <taxon>Bacteria</taxon>
        <taxon>Bacillati</taxon>
        <taxon>Actinomycetota</taxon>
        <taxon>Actinomycetes</taxon>
        <taxon>Kitasatosporales</taxon>
        <taxon>Streptomycetaceae</taxon>
        <taxon>Streptomyces</taxon>
    </lineage>
</organism>
<dbReference type="EMBL" id="AB283030">
    <property type="protein sequence ID" value="BAF50718.1"/>
    <property type="molecule type" value="Genomic_DNA"/>
</dbReference>
<dbReference type="AlphaFoldDB" id="A4PHM1"/>
<comment type="similarity">
    <text evidence="1">Belongs to the thioesterase family.</text>
</comment>
<sequence length="267" mass="29776">MTSNTLRFRPPAGAGHCPRPVPGAALRLFLFHHAGGSHLVYRDWITHFPADWEIHLLDAPGRGRLTDVPACADAERLVDFFHDEIVLAMDRPFAFFGHSMGGLAAYELTNRLAAEGLPLPAWLGLSARGAPRQPLPTDNRHRMPDAELRRHLARMGGTPPEVLEDPDIWQLFAPMIRNDLRLVETWSPRPHTPPLSVPLSVFGGADDVVVSPERLAAWEQYAQRFLGLHLFDGDHFYFRSRPAEMVRLITEQVRTATAGRPATGAAR</sequence>
<evidence type="ECO:0000313" key="3">
    <source>
        <dbReference type="EMBL" id="BAF50718.1"/>
    </source>
</evidence>
<proteinExistence type="inferred from homology"/>
<feature type="domain" description="Thioesterase" evidence="2">
    <location>
        <begin position="27"/>
        <end position="250"/>
    </location>
</feature>